<accession>A0ABQ8SRS6</accession>
<comment type="caution">
    <text evidence="1">The sequence shown here is derived from an EMBL/GenBank/DDBJ whole genome shotgun (WGS) entry which is preliminary data.</text>
</comment>
<proteinExistence type="predicted"/>
<evidence type="ECO:0000313" key="1">
    <source>
        <dbReference type="EMBL" id="KAJ4436904.1"/>
    </source>
</evidence>
<reference evidence="1 2" key="1">
    <citation type="journal article" date="2022" name="Allergy">
        <title>Genome assembly and annotation of Periplaneta americana reveal a comprehensive cockroach allergen profile.</title>
        <authorList>
            <person name="Wang L."/>
            <person name="Xiong Q."/>
            <person name="Saelim N."/>
            <person name="Wang L."/>
            <person name="Nong W."/>
            <person name="Wan A.T."/>
            <person name="Shi M."/>
            <person name="Liu X."/>
            <person name="Cao Q."/>
            <person name="Hui J.H.L."/>
            <person name="Sookrung N."/>
            <person name="Leung T.F."/>
            <person name="Tungtrongchitr A."/>
            <person name="Tsui S.K.W."/>
        </authorList>
    </citation>
    <scope>NUCLEOTIDE SEQUENCE [LARGE SCALE GENOMIC DNA]</scope>
    <source>
        <strain evidence="1">PWHHKU_190912</strain>
    </source>
</reference>
<sequence length="207" mass="23253">MSNSWDDSSCYLNSCHKILVSPQESRTPGFSYTLRKRNPVASGLTSLKSNNLKKKKEEEEEEKLASCAVNIPGSKAHAENVFSYEQQHTASDILSRTGRFCLGPFDLTMIIRILMRLQHTASDTVSRTGRFCLGPFDVTVIIRILMRLQHTASDIVSRTGRFCLGPFDVTMIIRILMRLQHTASNIVSRTGRFCLGPFDVTGLYAFL</sequence>
<dbReference type="EMBL" id="JAJSOF020000021">
    <property type="protein sequence ID" value="KAJ4436904.1"/>
    <property type="molecule type" value="Genomic_DNA"/>
</dbReference>
<gene>
    <name evidence="1" type="ORF">ANN_17036</name>
</gene>
<evidence type="ECO:0000313" key="2">
    <source>
        <dbReference type="Proteomes" id="UP001148838"/>
    </source>
</evidence>
<dbReference type="Proteomes" id="UP001148838">
    <property type="component" value="Unassembled WGS sequence"/>
</dbReference>
<keyword evidence="2" id="KW-1185">Reference proteome</keyword>
<name>A0ABQ8SRS6_PERAM</name>
<organism evidence="1 2">
    <name type="scientific">Periplaneta americana</name>
    <name type="common">American cockroach</name>
    <name type="synonym">Blatta americana</name>
    <dbReference type="NCBI Taxonomy" id="6978"/>
    <lineage>
        <taxon>Eukaryota</taxon>
        <taxon>Metazoa</taxon>
        <taxon>Ecdysozoa</taxon>
        <taxon>Arthropoda</taxon>
        <taxon>Hexapoda</taxon>
        <taxon>Insecta</taxon>
        <taxon>Pterygota</taxon>
        <taxon>Neoptera</taxon>
        <taxon>Polyneoptera</taxon>
        <taxon>Dictyoptera</taxon>
        <taxon>Blattodea</taxon>
        <taxon>Blattoidea</taxon>
        <taxon>Blattidae</taxon>
        <taxon>Blattinae</taxon>
        <taxon>Periplaneta</taxon>
    </lineage>
</organism>
<protein>
    <submittedName>
        <fullName evidence="1">Uncharacterized protein</fullName>
    </submittedName>
</protein>